<feature type="region of interest" description="Disordered" evidence="1">
    <location>
        <begin position="179"/>
        <end position="199"/>
    </location>
</feature>
<dbReference type="EMBL" id="MU251356">
    <property type="protein sequence ID" value="KAG9239778.1"/>
    <property type="molecule type" value="Genomic_DNA"/>
</dbReference>
<organism evidence="2 3">
    <name type="scientific">Amylocarpus encephaloides</name>
    <dbReference type="NCBI Taxonomy" id="45428"/>
    <lineage>
        <taxon>Eukaryota</taxon>
        <taxon>Fungi</taxon>
        <taxon>Dikarya</taxon>
        <taxon>Ascomycota</taxon>
        <taxon>Pezizomycotina</taxon>
        <taxon>Leotiomycetes</taxon>
        <taxon>Helotiales</taxon>
        <taxon>Helotiales incertae sedis</taxon>
        <taxon>Amylocarpus</taxon>
    </lineage>
</organism>
<evidence type="ECO:0000256" key="1">
    <source>
        <dbReference type="SAM" id="MobiDB-lite"/>
    </source>
</evidence>
<dbReference type="AlphaFoldDB" id="A0A9P7YVC9"/>
<evidence type="ECO:0000313" key="3">
    <source>
        <dbReference type="Proteomes" id="UP000824998"/>
    </source>
</evidence>
<accession>A0A9P7YVC9</accession>
<reference evidence="2" key="1">
    <citation type="journal article" date="2021" name="IMA Fungus">
        <title>Genomic characterization of three marine fungi, including Emericellopsis atlantica sp. nov. with signatures of a generalist lifestyle and marine biomass degradation.</title>
        <authorList>
            <person name="Hagestad O.C."/>
            <person name="Hou L."/>
            <person name="Andersen J.H."/>
            <person name="Hansen E.H."/>
            <person name="Altermark B."/>
            <person name="Li C."/>
            <person name="Kuhnert E."/>
            <person name="Cox R.J."/>
            <person name="Crous P.W."/>
            <person name="Spatafora J.W."/>
            <person name="Lail K."/>
            <person name="Amirebrahimi M."/>
            <person name="Lipzen A."/>
            <person name="Pangilinan J."/>
            <person name="Andreopoulos W."/>
            <person name="Hayes R.D."/>
            <person name="Ng V."/>
            <person name="Grigoriev I.V."/>
            <person name="Jackson S.A."/>
            <person name="Sutton T.D.S."/>
            <person name="Dobson A.D.W."/>
            <person name="Rama T."/>
        </authorList>
    </citation>
    <scope>NUCLEOTIDE SEQUENCE</scope>
    <source>
        <strain evidence="2">TRa018bII</strain>
    </source>
</reference>
<gene>
    <name evidence="2" type="ORF">BJ875DRAFT_436288</name>
</gene>
<proteinExistence type="predicted"/>
<dbReference type="Proteomes" id="UP000824998">
    <property type="component" value="Unassembled WGS sequence"/>
</dbReference>
<comment type="caution">
    <text evidence="2">The sequence shown here is derived from an EMBL/GenBank/DDBJ whole genome shotgun (WGS) entry which is preliminary data.</text>
</comment>
<sequence length="222" mass="23565">MTGEGRNWKRCRCLWDNGWHERGVASVVDCNPSMRVKGAGGGEKCRDQGRPASLVVEDNVEIDNEEEGRGRGQTVDDSSCVAEEGELTGGDLTLNAGPTVQQETGREGVVSPRSRTLVVLPPGSILRRTRIKRIQSGPPAERPSNQSESMDLLRPGTQPATADGKVDQNAVAVVIPGNSQTGGRVARTRGLEEGGPGSVWAADKENLRCAGPIADGRIAQMS</sequence>
<evidence type="ECO:0000313" key="2">
    <source>
        <dbReference type="EMBL" id="KAG9239778.1"/>
    </source>
</evidence>
<keyword evidence="3" id="KW-1185">Reference proteome</keyword>
<name>A0A9P7YVC9_9HELO</name>
<protein>
    <submittedName>
        <fullName evidence="2">Uncharacterized protein</fullName>
    </submittedName>
</protein>
<feature type="region of interest" description="Disordered" evidence="1">
    <location>
        <begin position="88"/>
        <end position="111"/>
    </location>
</feature>
<feature type="region of interest" description="Disordered" evidence="1">
    <location>
        <begin position="131"/>
        <end position="163"/>
    </location>
</feature>